<proteinExistence type="predicted"/>
<keyword evidence="8" id="KW-1185">Reference proteome</keyword>
<reference evidence="7" key="1">
    <citation type="submission" date="2021-07" db="EMBL/GenBank/DDBJ databases">
        <authorList>
            <person name="Durling M."/>
        </authorList>
    </citation>
    <scope>NUCLEOTIDE SEQUENCE</scope>
</reference>
<dbReference type="PANTHER" id="PTHR16201:SF11">
    <property type="entry name" value="PQ-LOOP REPEAT-CONTAINING PROTEIN"/>
    <property type="match status" value="1"/>
</dbReference>
<evidence type="ECO:0000256" key="6">
    <source>
        <dbReference type="SAM" id="Phobius"/>
    </source>
</evidence>
<dbReference type="Proteomes" id="UP000696280">
    <property type="component" value="Unassembled WGS sequence"/>
</dbReference>
<evidence type="ECO:0000256" key="1">
    <source>
        <dbReference type="ARBA" id="ARBA00004141"/>
    </source>
</evidence>
<evidence type="ECO:0000256" key="4">
    <source>
        <dbReference type="ARBA" id="ARBA00023136"/>
    </source>
</evidence>
<dbReference type="PANTHER" id="PTHR16201">
    <property type="entry name" value="SEVEN TRANSMEMBRANE PROTEIN 1-RELATED"/>
    <property type="match status" value="1"/>
</dbReference>
<feature type="transmembrane region" description="Helical" evidence="6">
    <location>
        <begin position="154"/>
        <end position="178"/>
    </location>
</feature>
<dbReference type="GO" id="GO:0016020">
    <property type="term" value="C:membrane"/>
    <property type="evidence" value="ECO:0007669"/>
    <property type="project" value="UniProtKB-SubCell"/>
</dbReference>
<dbReference type="SMART" id="SM00679">
    <property type="entry name" value="CTNS"/>
    <property type="match status" value="2"/>
</dbReference>
<comment type="caution">
    <text evidence="7">The sequence shown here is derived from an EMBL/GenBank/DDBJ whole genome shotgun (WGS) entry which is preliminary data.</text>
</comment>
<accession>A0A9N9L8L7</accession>
<feature type="compositionally biased region" description="Basic residues" evidence="5">
    <location>
        <begin position="326"/>
        <end position="335"/>
    </location>
</feature>
<feature type="transmembrane region" description="Helical" evidence="6">
    <location>
        <begin position="68"/>
        <end position="88"/>
    </location>
</feature>
<evidence type="ECO:0000256" key="5">
    <source>
        <dbReference type="SAM" id="MobiDB-lite"/>
    </source>
</evidence>
<name>A0A9N9L8L7_9HELO</name>
<feature type="transmembrane region" description="Helical" evidence="6">
    <location>
        <begin position="30"/>
        <end position="48"/>
    </location>
</feature>
<dbReference type="EMBL" id="CAJVRL010000127">
    <property type="protein sequence ID" value="CAG8962321.1"/>
    <property type="molecule type" value="Genomic_DNA"/>
</dbReference>
<keyword evidence="3 6" id="KW-1133">Transmembrane helix</keyword>
<feature type="transmembrane region" description="Helical" evidence="6">
    <location>
        <begin position="184"/>
        <end position="204"/>
    </location>
</feature>
<evidence type="ECO:0000256" key="2">
    <source>
        <dbReference type="ARBA" id="ARBA00022692"/>
    </source>
</evidence>
<evidence type="ECO:0000313" key="7">
    <source>
        <dbReference type="EMBL" id="CAG8962321.1"/>
    </source>
</evidence>
<dbReference type="InterPro" id="IPR051415">
    <property type="entry name" value="LAAT-1"/>
</dbReference>
<dbReference type="AlphaFoldDB" id="A0A9N9L8L7"/>
<feature type="compositionally biased region" description="Polar residues" evidence="5">
    <location>
        <begin position="314"/>
        <end position="325"/>
    </location>
</feature>
<evidence type="ECO:0000313" key="8">
    <source>
        <dbReference type="Proteomes" id="UP000696280"/>
    </source>
</evidence>
<keyword evidence="4 6" id="KW-0472">Membrane</keyword>
<feature type="transmembrane region" description="Helical" evidence="6">
    <location>
        <begin position="108"/>
        <end position="133"/>
    </location>
</feature>
<feature type="transmembrane region" description="Helical" evidence="6">
    <location>
        <begin position="247"/>
        <end position="270"/>
    </location>
</feature>
<dbReference type="InterPro" id="IPR006603">
    <property type="entry name" value="PQ-loop_rpt"/>
</dbReference>
<sequence>MDSVFTIASNYTQDRCEKLKHGDGENDSSFYINLTLSIFILFGILVSYLPQHYRIIARGTSEGISPYFILLGTTSGTCAFANILTLPASRADVACCKTISTFECVAGLLGIAQVGVQWFCFSVILFLFLVFFPRTPPIHDEEDEPVGDQYTWRTALTVAFVCLLHGLLVIIVSTALFYSRPGTLGTWANILGITATILATIQYLPQIWMTWFLGHVGSLSIPMMLIQTPGSFVWAGSLAARLGVEGWSSWGVFLVTGCLQGCLLVMGICFEVKARREKNYDEVEGTNARCVVGYIPGQTDGIETDDEGGAVVETPSSERTPLLKTNSRKSSRTPI</sequence>
<evidence type="ECO:0000256" key="3">
    <source>
        <dbReference type="ARBA" id="ARBA00022989"/>
    </source>
</evidence>
<evidence type="ECO:0008006" key="9">
    <source>
        <dbReference type="Google" id="ProtNLM"/>
    </source>
</evidence>
<keyword evidence="2 6" id="KW-0812">Transmembrane</keyword>
<dbReference type="Gene3D" id="1.20.1280.290">
    <property type="match status" value="2"/>
</dbReference>
<gene>
    <name evidence="7" type="ORF">HYFRA_00005376</name>
</gene>
<comment type="subcellular location">
    <subcellularLocation>
        <location evidence="1">Membrane</location>
        <topology evidence="1">Multi-pass membrane protein</topology>
    </subcellularLocation>
</comment>
<dbReference type="OrthoDB" id="19344at2759"/>
<feature type="region of interest" description="Disordered" evidence="5">
    <location>
        <begin position="303"/>
        <end position="335"/>
    </location>
</feature>
<protein>
    <recommendedName>
        <fullName evidence="9">PQ loop repeat protein</fullName>
    </recommendedName>
</protein>
<feature type="transmembrane region" description="Helical" evidence="6">
    <location>
        <begin position="211"/>
        <end position="235"/>
    </location>
</feature>
<organism evidence="7 8">
    <name type="scientific">Hymenoscyphus fraxineus</name>
    <dbReference type="NCBI Taxonomy" id="746836"/>
    <lineage>
        <taxon>Eukaryota</taxon>
        <taxon>Fungi</taxon>
        <taxon>Dikarya</taxon>
        <taxon>Ascomycota</taxon>
        <taxon>Pezizomycotina</taxon>
        <taxon>Leotiomycetes</taxon>
        <taxon>Helotiales</taxon>
        <taxon>Helotiaceae</taxon>
        <taxon>Hymenoscyphus</taxon>
    </lineage>
</organism>
<dbReference type="Pfam" id="PF04193">
    <property type="entry name" value="PQ-loop"/>
    <property type="match status" value="2"/>
</dbReference>